<name>A0A6G1JC97_9PLEO</name>
<keyword evidence="3" id="KW-1185">Reference proteome</keyword>
<accession>A0A6G1JC97</accession>
<keyword evidence="1" id="KW-0732">Signal</keyword>
<evidence type="ECO:0000313" key="2">
    <source>
        <dbReference type="EMBL" id="KAF2687841.1"/>
    </source>
</evidence>
<dbReference type="AlphaFoldDB" id="A0A6G1JC97"/>
<feature type="signal peptide" evidence="1">
    <location>
        <begin position="1"/>
        <end position="29"/>
    </location>
</feature>
<protein>
    <recommendedName>
        <fullName evidence="4">Secreted protein</fullName>
    </recommendedName>
</protein>
<gene>
    <name evidence="2" type="ORF">K458DRAFT_385410</name>
</gene>
<evidence type="ECO:0000256" key="1">
    <source>
        <dbReference type="SAM" id="SignalP"/>
    </source>
</evidence>
<feature type="chain" id="PRO_5026172349" description="Secreted protein" evidence="1">
    <location>
        <begin position="30"/>
        <end position="137"/>
    </location>
</feature>
<dbReference type="EMBL" id="MU005574">
    <property type="protein sequence ID" value="KAF2687841.1"/>
    <property type="molecule type" value="Genomic_DNA"/>
</dbReference>
<evidence type="ECO:0000313" key="3">
    <source>
        <dbReference type="Proteomes" id="UP000799291"/>
    </source>
</evidence>
<sequence length="137" mass="14968">MPFQKGTALLPQRMTNIMLCFFLLDVAHRSGQEKGEPPDAASAISPQVRSAHCASAKPFHGPWLHVIAIDTCSSVAIKSRDFRIGNTLWSDVSFRESRSVCVDDVQAAYVRVPRRTPVTGVFGQSASSWSPPQVVVT</sequence>
<evidence type="ECO:0008006" key="4">
    <source>
        <dbReference type="Google" id="ProtNLM"/>
    </source>
</evidence>
<reference evidence="2" key="1">
    <citation type="journal article" date="2020" name="Stud. Mycol.">
        <title>101 Dothideomycetes genomes: a test case for predicting lifestyles and emergence of pathogens.</title>
        <authorList>
            <person name="Haridas S."/>
            <person name="Albert R."/>
            <person name="Binder M."/>
            <person name="Bloem J."/>
            <person name="Labutti K."/>
            <person name="Salamov A."/>
            <person name="Andreopoulos B."/>
            <person name="Baker S."/>
            <person name="Barry K."/>
            <person name="Bills G."/>
            <person name="Bluhm B."/>
            <person name="Cannon C."/>
            <person name="Castanera R."/>
            <person name="Culley D."/>
            <person name="Daum C."/>
            <person name="Ezra D."/>
            <person name="Gonzalez J."/>
            <person name="Henrissat B."/>
            <person name="Kuo A."/>
            <person name="Liang C."/>
            <person name="Lipzen A."/>
            <person name="Lutzoni F."/>
            <person name="Magnuson J."/>
            <person name="Mondo S."/>
            <person name="Nolan M."/>
            <person name="Ohm R."/>
            <person name="Pangilinan J."/>
            <person name="Park H.-J."/>
            <person name="Ramirez L."/>
            <person name="Alfaro M."/>
            <person name="Sun H."/>
            <person name="Tritt A."/>
            <person name="Yoshinaga Y."/>
            <person name="Zwiers L.-H."/>
            <person name="Turgeon B."/>
            <person name="Goodwin S."/>
            <person name="Spatafora J."/>
            <person name="Crous P."/>
            <person name="Grigoriev I."/>
        </authorList>
    </citation>
    <scope>NUCLEOTIDE SEQUENCE</scope>
    <source>
        <strain evidence="2">CBS 122367</strain>
    </source>
</reference>
<organism evidence="2 3">
    <name type="scientific">Lentithecium fluviatile CBS 122367</name>
    <dbReference type="NCBI Taxonomy" id="1168545"/>
    <lineage>
        <taxon>Eukaryota</taxon>
        <taxon>Fungi</taxon>
        <taxon>Dikarya</taxon>
        <taxon>Ascomycota</taxon>
        <taxon>Pezizomycotina</taxon>
        <taxon>Dothideomycetes</taxon>
        <taxon>Pleosporomycetidae</taxon>
        <taxon>Pleosporales</taxon>
        <taxon>Massarineae</taxon>
        <taxon>Lentitheciaceae</taxon>
        <taxon>Lentithecium</taxon>
    </lineage>
</organism>
<proteinExistence type="predicted"/>
<dbReference type="Proteomes" id="UP000799291">
    <property type="component" value="Unassembled WGS sequence"/>
</dbReference>